<dbReference type="GO" id="GO:0051082">
    <property type="term" value="F:unfolded protein binding"/>
    <property type="evidence" value="ECO:0007669"/>
    <property type="project" value="TreeGrafter"/>
</dbReference>
<feature type="region of interest" description="Disordered" evidence="5">
    <location>
        <begin position="38"/>
        <end position="60"/>
    </location>
</feature>
<dbReference type="GO" id="GO:0000774">
    <property type="term" value="F:adenyl-nucleotide exchange factor activity"/>
    <property type="evidence" value="ECO:0007669"/>
    <property type="project" value="InterPro"/>
</dbReference>
<dbReference type="PANTHER" id="PTHR21237">
    <property type="entry name" value="GRPE PROTEIN"/>
    <property type="match status" value="1"/>
</dbReference>
<evidence type="ECO:0000313" key="6">
    <source>
        <dbReference type="EMBL" id="KZS89897.1"/>
    </source>
</evidence>
<dbReference type="GO" id="GO:0051087">
    <property type="term" value="F:protein-folding chaperone binding"/>
    <property type="evidence" value="ECO:0007669"/>
    <property type="project" value="InterPro"/>
</dbReference>
<dbReference type="SUPFAM" id="SSF58014">
    <property type="entry name" value="Coiled-coil domain of nucleotide exchange factor GrpE"/>
    <property type="match status" value="1"/>
</dbReference>
<name>A0A164QRC4_9AGAM</name>
<dbReference type="OrthoDB" id="201635at2759"/>
<dbReference type="SUPFAM" id="SSF51064">
    <property type="entry name" value="Head domain of nucleotide exchange factor GrpE"/>
    <property type="match status" value="1"/>
</dbReference>
<dbReference type="GO" id="GO:0001405">
    <property type="term" value="C:PAM complex, Tim23 associated import motor"/>
    <property type="evidence" value="ECO:0007669"/>
    <property type="project" value="TreeGrafter"/>
</dbReference>
<proteinExistence type="inferred from homology"/>
<dbReference type="InterPro" id="IPR013805">
    <property type="entry name" value="GrpE_CC"/>
</dbReference>
<evidence type="ECO:0000256" key="3">
    <source>
        <dbReference type="ARBA" id="ARBA00014521"/>
    </source>
</evidence>
<dbReference type="Gene3D" id="3.90.20.20">
    <property type="match status" value="1"/>
</dbReference>
<dbReference type="GO" id="GO:0042803">
    <property type="term" value="F:protein homodimerization activity"/>
    <property type="evidence" value="ECO:0007669"/>
    <property type="project" value="InterPro"/>
</dbReference>
<keyword evidence="4" id="KW-0143">Chaperone</keyword>
<dbReference type="PANTHER" id="PTHR21237:SF23">
    <property type="entry name" value="GRPE PROTEIN HOMOLOG, MITOCHONDRIAL"/>
    <property type="match status" value="1"/>
</dbReference>
<reference evidence="6 7" key="1">
    <citation type="journal article" date="2016" name="Mol. Biol. Evol.">
        <title>Comparative Genomics of Early-Diverging Mushroom-Forming Fungi Provides Insights into the Origins of Lignocellulose Decay Capabilities.</title>
        <authorList>
            <person name="Nagy L.G."/>
            <person name="Riley R."/>
            <person name="Tritt A."/>
            <person name="Adam C."/>
            <person name="Daum C."/>
            <person name="Floudas D."/>
            <person name="Sun H."/>
            <person name="Yadav J.S."/>
            <person name="Pangilinan J."/>
            <person name="Larsson K.H."/>
            <person name="Matsuura K."/>
            <person name="Barry K."/>
            <person name="Labutti K."/>
            <person name="Kuo R."/>
            <person name="Ohm R.A."/>
            <person name="Bhattacharya S.S."/>
            <person name="Shirouzu T."/>
            <person name="Yoshinaga Y."/>
            <person name="Martin F.M."/>
            <person name="Grigoriev I.V."/>
            <person name="Hibbett D.S."/>
        </authorList>
    </citation>
    <scope>NUCLEOTIDE SEQUENCE [LARGE SCALE GENOMIC DNA]</scope>
    <source>
        <strain evidence="6 7">HHB9708</strain>
    </source>
</reference>
<protein>
    <recommendedName>
        <fullName evidence="3">GrpE protein homolog, mitochondrial</fullName>
    </recommendedName>
</protein>
<dbReference type="HAMAP" id="MF_01151">
    <property type="entry name" value="GrpE"/>
    <property type="match status" value="1"/>
</dbReference>
<comment type="subcellular location">
    <subcellularLocation>
        <location evidence="1">Mitochondrion matrix</location>
    </subcellularLocation>
</comment>
<accession>A0A164QRC4</accession>
<evidence type="ECO:0000313" key="7">
    <source>
        <dbReference type="Proteomes" id="UP000076722"/>
    </source>
</evidence>
<feature type="compositionally biased region" description="Low complexity" evidence="5">
    <location>
        <begin position="131"/>
        <end position="149"/>
    </location>
</feature>
<evidence type="ECO:0000256" key="4">
    <source>
        <dbReference type="ARBA" id="ARBA00023186"/>
    </source>
</evidence>
<dbReference type="EMBL" id="KV419424">
    <property type="protein sequence ID" value="KZS89897.1"/>
    <property type="molecule type" value="Genomic_DNA"/>
</dbReference>
<evidence type="ECO:0000256" key="1">
    <source>
        <dbReference type="ARBA" id="ARBA00004305"/>
    </source>
</evidence>
<dbReference type="PROSITE" id="PS01071">
    <property type="entry name" value="GRPE"/>
    <property type="match status" value="1"/>
</dbReference>
<dbReference type="AlphaFoldDB" id="A0A164QRC4"/>
<dbReference type="FunFam" id="2.30.22.10:FF:000002">
    <property type="entry name" value="GrpE protein homolog"/>
    <property type="match status" value="1"/>
</dbReference>
<dbReference type="Pfam" id="PF01025">
    <property type="entry name" value="GrpE"/>
    <property type="match status" value="1"/>
</dbReference>
<comment type="similarity">
    <text evidence="2">Belongs to the GrpE family.</text>
</comment>
<dbReference type="Proteomes" id="UP000076722">
    <property type="component" value="Unassembled WGS sequence"/>
</dbReference>
<dbReference type="STRING" id="1314777.A0A164QRC4"/>
<dbReference type="Gene3D" id="2.30.22.10">
    <property type="entry name" value="Head domain of nucleotide exchange factor GrpE"/>
    <property type="match status" value="1"/>
</dbReference>
<organism evidence="6 7">
    <name type="scientific">Sistotremastrum niveocremeum HHB9708</name>
    <dbReference type="NCBI Taxonomy" id="1314777"/>
    <lineage>
        <taxon>Eukaryota</taxon>
        <taxon>Fungi</taxon>
        <taxon>Dikarya</taxon>
        <taxon>Basidiomycota</taxon>
        <taxon>Agaricomycotina</taxon>
        <taxon>Agaricomycetes</taxon>
        <taxon>Sistotremastrales</taxon>
        <taxon>Sistotremastraceae</taxon>
        <taxon>Sertulicium</taxon>
        <taxon>Sertulicium niveocremeum</taxon>
    </lineage>
</organism>
<feature type="region of interest" description="Disordered" evidence="5">
    <location>
        <begin position="131"/>
        <end position="152"/>
    </location>
</feature>
<dbReference type="CDD" id="cd00446">
    <property type="entry name" value="GrpE"/>
    <property type="match status" value="1"/>
</dbReference>
<dbReference type="GO" id="GO:0030150">
    <property type="term" value="P:protein import into mitochondrial matrix"/>
    <property type="evidence" value="ECO:0007669"/>
    <property type="project" value="TreeGrafter"/>
</dbReference>
<evidence type="ECO:0000256" key="2">
    <source>
        <dbReference type="ARBA" id="ARBA00009054"/>
    </source>
</evidence>
<dbReference type="GO" id="GO:0006457">
    <property type="term" value="P:protein folding"/>
    <property type="evidence" value="ECO:0007669"/>
    <property type="project" value="InterPro"/>
</dbReference>
<sequence length="246" mass="26687">MSLFRSATACLPSVRSSAARTASVNAWRRSVAVRLYSDAKGKEKEDSSSDDKPVSEADAPLQECTTKLAAKEAEVVDLTGRLRYAQADYQNLQRISQREKEQTRDFAISRFASDLLETVDVLTLALRSVPSSSLSPAESPLPSSSSSAANEKSTLAHLTELHQGVSLTHKQLLSTLAKYGVRQFDPTGDKFDPNLHEALYAAPIPGKEPGSVVECQKFGYMIKDRVLRAAQVGVVQELPESTTASS</sequence>
<gene>
    <name evidence="6" type="ORF">SISNIDRAFT_551811</name>
</gene>
<feature type="compositionally biased region" description="Basic and acidic residues" evidence="5">
    <location>
        <begin position="38"/>
        <end position="55"/>
    </location>
</feature>
<dbReference type="InterPro" id="IPR009012">
    <property type="entry name" value="GrpE_head"/>
</dbReference>
<keyword evidence="7" id="KW-1185">Reference proteome</keyword>
<dbReference type="InterPro" id="IPR000740">
    <property type="entry name" value="GrpE"/>
</dbReference>
<evidence type="ECO:0000256" key="5">
    <source>
        <dbReference type="SAM" id="MobiDB-lite"/>
    </source>
</evidence>